<keyword evidence="3" id="KW-0560">Oxidoreductase</keyword>
<dbReference type="SUPFAM" id="SSF56281">
    <property type="entry name" value="Metallo-hydrolase/oxidoreductase"/>
    <property type="match status" value="1"/>
</dbReference>
<accession>A0A162MH78</accession>
<dbReference type="EMBL" id="LOHZ01000032">
    <property type="protein sequence ID" value="KYO65848.1"/>
    <property type="molecule type" value="Genomic_DNA"/>
</dbReference>
<evidence type="ECO:0000259" key="2">
    <source>
        <dbReference type="PROSITE" id="PS50902"/>
    </source>
</evidence>
<evidence type="ECO:0000256" key="1">
    <source>
        <dbReference type="ARBA" id="ARBA00007121"/>
    </source>
</evidence>
<dbReference type="STRING" id="520767.ATZ99_14860"/>
<gene>
    <name evidence="3" type="primary">fprA</name>
    <name evidence="3" type="ORF">ATZ99_14860</name>
</gene>
<dbReference type="SMART" id="SM00849">
    <property type="entry name" value="Lactamase_B"/>
    <property type="match status" value="1"/>
</dbReference>
<dbReference type="InterPro" id="IPR036866">
    <property type="entry name" value="RibonucZ/Hydroxyglut_hydro"/>
</dbReference>
<dbReference type="Gene3D" id="3.60.15.10">
    <property type="entry name" value="Ribonuclease Z/Hydroxyacylglutathione hydrolase-like"/>
    <property type="match status" value="1"/>
</dbReference>
<dbReference type="OrthoDB" id="9807946at2"/>
<dbReference type="AlphaFoldDB" id="A0A162MH78"/>
<dbReference type="InterPro" id="IPR016440">
    <property type="entry name" value="Rubredoxin-O_OxRdtase"/>
</dbReference>
<evidence type="ECO:0000313" key="4">
    <source>
        <dbReference type="Proteomes" id="UP000075737"/>
    </source>
</evidence>
<comment type="caution">
    <text evidence="3">The sequence shown here is derived from an EMBL/GenBank/DDBJ whole genome shotgun (WGS) entry which is preliminary data.</text>
</comment>
<name>A0A162MH78_9FIRM</name>
<dbReference type="CDD" id="cd07709">
    <property type="entry name" value="flavodiiron_proteins_MBL-fold"/>
    <property type="match status" value="1"/>
</dbReference>
<keyword evidence="4" id="KW-1185">Reference proteome</keyword>
<feature type="domain" description="Flavodoxin-like" evidence="2">
    <location>
        <begin position="246"/>
        <end position="384"/>
    </location>
</feature>
<dbReference type="Pfam" id="PF00258">
    <property type="entry name" value="Flavodoxin_1"/>
    <property type="match status" value="1"/>
</dbReference>
<dbReference type="Pfam" id="PF19583">
    <property type="entry name" value="ODP"/>
    <property type="match status" value="1"/>
</dbReference>
<organism evidence="3 4">
    <name type="scientific">Thermovenabulum gondwanense</name>
    <dbReference type="NCBI Taxonomy" id="520767"/>
    <lineage>
        <taxon>Bacteria</taxon>
        <taxon>Bacillati</taxon>
        <taxon>Bacillota</taxon>
        <taxon>Clostridia</taxon>
        <taxon>Thermosediminibacterales</taxon>
        <taxon>Thermosediminibacteraceae</taxon>
        <taxon>Thermovenabulum</taxon>
    </lineage>
</organism>
<dbReference type="InterPro" id="IPR029039">
    <property type="entry name" value="Flavoprotein-like_sf"/>
</dbReference>
<comment type="similarity">
    <text evidence="1">In the N-terminal section; belongs to the zinc metallo-hydrolase group 3 family.</text>
</comment>
<proteinExistence type="inferred from homology"/>
<dbReference type="GO" id="GO:0016651">
    <property type="term" value="F:oxidoreductase activity, acting on NAD(P)H"/>
    <property type="evidence" value="ECO:0007669"/>
    <property type="project" value="UniProtKB-ARBA"/>
</dbReference>
<dbReference type="RefSeq" id="WP_068748604.1">
    <property type="nucleotide sequence ID" value="NZ_LOHZ01000032.1"/>
</dbReference>
<reference evidence="3 4" key="1">
    <citation type="submission" date="2015-12" db="EMBL/GenBank/DDBJ databases">
        <title>Draft genome of Thermovenabulum gondwanense isolated from a red thermophilic microbial mat colonisisng an outflow channel of a bore well.</title>
        <authorList>
            <person name="Patel B.K."/>
        </authorList>
    </citation>
    <scope>NUCLEOTIDE SEQUENCE [LARGE SCALE GENOMIC DNA]</scope>
    <source>
        <strain evidence="3 4">R270</strain>
    </source>
</reference>
<dbReference type="GO" id="GO:0046872">
    <property type="term" value="F:metal ion binding"/>
    <property type="evidence" value="ECO:0007669"/>
    <property type="project" value="InterPro"/>
</dbReference>
<dbReference type="GO" id="GO:0009055">
    <property type="term" value="F:electron transfer activity"/>
    <property type="evidence" value="ECO:0007669"/>
    <property type="project" value="InterPro"/>
</dbReference>
<dbReference type="PATRIC" id="fig|520767.4.peg.1591"/>
<dbReference type="PANTHER" id="PTHR43717:SF1">
    <property type="entry name" value="ANAEROBIC NITRIC OXIDE REDUCTASE FLAVORUBREDOXIN"/>
    <property type="match status" value="1"/>
</dbReference>
<dbReference type="InterPro" id="IPR008254">
    <property type="entry name" value="Flavodoxin/NO_synth"/>
</dbReference>
<dbReference type="PANTHER" id="PTHR43717">
    <property type="entry name" value="ANAEROBIC NITRIC OXIDE REDUCTASE FLAVORUBREDOXIN"/>
    <property type="match status" value="1"/>
</dbReference>
<dbReference type="InterPro" id="IPR001279">
    <property type="entry name" value="Metallo-B-lactamas"/>
</dbReference>
<protein>
    <submittedName>
        <fullName evidence="3">Nitric oxide reductase</fullName>
        <ecNumber evidence="3">1.-.-.-</ecNumber>
    </submittedName>
</protein>
<dbReference type="PROSITE" id="PS50902">
    <property type="entry name" value="FLAVODOXIN_LIKE"/>
    <property type="match status" value="1"/>
</dbReference>
<dbReference type="PIRSF" id="PIRSF005243">
    <property type="entry name" value="ROO"/>
    <property type="match status" value="1"/>
</dbReference>
<sequence length="391" mass="44479">MRKIQEGIFWVGVNDWQLKDFHGLTVNGGSYNSYLILSDKNILIDTVYEKYAEDLLKNIEEIIPAKNLDYIFLLHSENDHSSSLPYILNYAEKAKILCTKKCAGFIKKLYQIPDERINLIKDNDVISLKNFSIKVYETPMVHWPDTTFAYIPEKNILFSTDFLGTQIPAEPLIIENVSTIIEESRDYYTFLMRAYWEQAVKGIDKVVDLSPEIVAPSHGPILKGNAVKEMISNYKRWSLNPETKKVVIAYVSMWKGTEKIAKLLSEGIKKENVEVKEIDLANFPFSEAISETLEAGAVLLGSPTFVKGYHPLMHAFLSFLEMIKPVCKMGMAFGTYGWAGIGVKALNEKMKEIGVKILCDPLLINMTPDENEEKAIIEKGREIAKIIKENY</sequence>
<dbReference type="Gene3D" id="3.40.50.360">
    <property type="match status" value="1"/>
</dbReference>
<dbReference type="SUPFAM" id="SSF52218">
    <property type="entry name" value="Flavoproteins"/>
    <property type="match status" value="1"/>
</dbReference>
<evidence type="ECO:0000313" key="3">
    <source>
        <dbReference type="EMBL" id="KYO65848.1"/>
    </source>
</evidence>
<dbReference type="Proteomes" id="UP000075737">
    <property type="component" value="Unassembled WGS sequence"/>
</dbReference>
<dbReference type="InterPro" id="IPR045761">
    <property type="entry name" value="ODP_dom"/>
</dbReference>
<dbReference type="EC" id="1.-.-.-" evidence="3"/>
<dbReference type="GO" id="GO:0010181">
    <property type="term" value="F:FMN binding"/>
    <property type="evidence" value="ECO:0007669"/>
    <property type="project" value="InterPro"/>
</dbReference>